<dbReference type="AlphaFoldDB" id="A0A9Q0BJE0"/>
<accession>A0A9Q0BJE0</accession>
<sequence>MAHHNNNNINNNIIPTKGNLNPNTMLTNKGQKPEVTDAADYPIRHSFGEHGELSTVVNIEVFDDQLSLSSISTNSRLSLEGPPSQSSPPLSLTNGLMDTNLMHFSESATATGAVPQRGGSSSRFEVDVDLNGEDEDEDEAEDDEEEDADLDRERDREDHQLGRRNL</sequence>
<gene>
    <name evidence="2" type="ORF">M5D96_012505</name>
</gene>
<dbReference type="Proteomes" id="UP001059596">
    <property type="component" value="Unassembled WGS sequence"/>
</dbReference>
<organism evidence="2 3">
    <name type="scientific">Drosophila gunungcola</name>
    <name type="common">fruit fly</name>
    <dbReference type="NCBI Taxonomy" id="103775"/>
    <lineage>
        <taxon>Eukaryota</taxon>
        <taxon>Metazoa</taxon>
        <taxon>Ecdysozoa</taxon>
        <taxon>Arthropoda</taxon>
        <taxon>Hexapoda</taxon>
        <taxon>Insecta</taxon>
        <taxon>Pterygota</taxon>
        <taxon>Neoptera</taxon>
        <taxon>Endopterygota</taxon>
        <taxon>Diptera</taxon>
        <taxon>Brachycera</taxon>
        <taxon>Muscomorpha</taxon>
        <taxon>Ephydroidea</taxon>
        <taxon>Drosophilidae</taxon>
        <taxon>Drosophila</taxon>
        <taxon>Sophophora</taxon>
    </lineage>
</organism>
<name>A0A9Q0BJE0_9MUSC</name>
<proteinExistence type="predicted"/>
<protein>
    <submittedName>
        <fullName evidence="2">Uncharacterized protein</fullName>
    </submittedName>
</protein>
<feature type="region of interest" description="Disordered" evidence="1">
    <location>
        <begin position="74"/>
        <end position="166"/>
    </location>
</feature>
<dbReference type="EMBL" id="JAMKOV010000061">
    <property type="protein sequence ID" value="KAI8034682.1"/>
    <property type="molecule type" value="Genomic_DNA"/>
</dbReference>
<feature type="compositionally biased region" description="Basic and acidic residues" evidence="1">
    <location>
        <begin position="151"/>
        <end position="166"/>
    </location>
</feature>
<evidence type="ECO:0000256" key="1">
    <source>
        <dbReference type="SAM" id="MobiDB-lite"/>
    </source>
</evidence>
<feature type="compositionally biased region" description="Low complexity" evidence="1">
    <location>
        <begin position="74"/>
        <end position="92"/>
    </location>
</feature>
<comment type="caution">
    <text evidence="2">The sequence shown here is derived from an EMBL/GenBank/DDBJ whole genome shotgun (WGS) entry which is preliminary data.</text>
</comment>
<reference evidence="2" key="1">
    <citation type="journal article" date="2023" name="Genome Biol. Evol.">
        <title>Long-read-based Genome Assembly of Drosophila gunungcola Reveals Fewer Chemosensory Genes in Flower-breeding Species.</title>
        <authorList>
            <person name="Negi A."/>
            <person name="Liao B.Y."/>
            <person name="Yeh S.D."/>
        </authorList>
    </citation>
    <scope>NUCLEOTIDE SEQUENCE</scope>
    <source>
        <strain evidence="2">Sukarami</strain>
    </source>
</reference>
<evidence type="ECO:0000313" key="2">
    <source>
        <dbReference type="EMBL" id="KAI8034682.1"/>
    </source>
</evidence>
<evidence type="ECO:0000313" key="3">
    <source>
        <dbReference type="Proteomes" id="UP001059596"/>
    </source>
</evidence>
<feature type="compositionally biased region" description="Acidic residues" evidence="1">
    <location>
        <begin position="127"/>
        <end position="150"/>
    </location>
</feature>
<keyword evidence="3" id="KW-1185">Reference proteome</keyword>